<dbReference type="Proteomes" id="UP001161389">
    <property type="component" value="Unassembled WGS sequence"/>
</dbReference>
<dbReference type="EMBL" id="BSNM01000014">
    <property type="protein sequence ID" value="GLQ31767.1"/>
    <property type="molecule type" value="Genomic_DNA"/>
</dbReference>
<name>A0AA37W637_9GAMM</name>
<organism evidence="4 5">
    <name type="scientific">Litoribrevibacter albus</name>
    <dbReference type="NCBI Taxonomy" id="1473156"/>
    <lineage>
        <taxon>Bacteria</taxon>
        <taxon>Pseudomonadati</taxon>
        <taxon>Pseudomonadota</taxon>
        <taxon>Gammaproteobacteria</taxon>
        <taxon>Oceanospirillales</taxon>
        <taxon>Oceanospirillaceae</taxon>
        <taxon>Litoribrevibacter</taxon>
    </lineage>
</organism>
<dbReference type="PANTHER" id="PTHR38772">
    <property type="match status" value="1"/>
</dbReference>
<evidence type="ECO:0000256" key="3">
    <source>
        <dbReference type="ARBA" id="ARBA00022490"/>
    </source>
</evidence>
<dbReference type="GO" id="GO:0003727">
    <property type="term" value="F:single-stranded RNA binding"/>
    <property type="evidence" value="ECO:0007669"/>
    <property type="project" value="TreeGrafter"/>
</dbReference>
<dbReference type="Pfam" id="PF04245">
    <property type="entry name" value="NA37"/>
    <property type="match status" value="1"/>
</dbReference>
<evidence type="ECO:0000256" key="2">
    <source>
        <dbReference type="ARBA" id="ARBA00009035"/>
    </source>
</evidence>
<dbReference type="PANTHER" id="PTHR38772:SF1">
    <property type="entry name" value="NUCLEOID-ASSOCIATED PROTEIN YEJK"/>
    <property type="match status" value="1"/>
</dbReference>
<keyword evidence="5" id="KW-1185">Reference proteome</keyword>
<evidence type="ECO:0000313" key="5">
    <source>
        <dbReference type="Proteomes" id="UP001161389"/>
    </source>
</evidence>
<protein>
    <submittedName>
        <fullName evidence="4">Nucleoid-associated protein</fullName>
    </submittedName>
</protein>
<dbReference type="AlphaFoldDB" id="A0AA37W637"/>
<keyword evidence="3" id="KW-0963">Cytoplasm</keyword>
<accession>A0AA37W637</accession>
<dbReference type="GO" id="GO:0003690">
    <property type="term" value="F:double-stranded DNA binding"/>
    <property type="evidence" value="ECO:0007669"/>
    <property type="project" value="TreeGrafter"/>
</dbReference>
<dbReference type="GO" id="GO:0043590">
    <property type="term" value="C:bacterial nucleoid"/>
    <property type="evidence" value="ECO:0007669"/>
    <property type="project" value="TreeGrafter"/>
</dbReference>
<sequence length="337" mass="38887">MSLKHCIIHGIQRPVPGADIQTFINEREEATEGPVASLFEQYRQGFQRSALKQFGHFNSEVMSVLPGLARDFHEGKSSFIKMTQTLMSQMKESLEKFEDAFNAKILFAVDDLMEQDQFYIFWINHVEALQINNSNEIQYIDYVDPAKVTFAFKIKIEQWLEESSNQYLTILGSRGNPELNEVMEEFAGFAKGLDKVEQTEEFLSIVEAFAEAMPDEQEARDYRSQVMDYCLEQDKTGMPVNVNELSFHVDQKEPTRFAQFAQERQSTPTEEIHTDRARLKRYVRFSGRDKNLTISFSSDRFGEGIVYDSVNDTLIIKEIPKSLKQQLVKHQLKGSGE</sequence>
<comment type="similarity">
    <text evidence="2">Belongs to the YejK family.</text>
</comment>
<evidence type="ECO:0000313" key="4">
    <source>
        <dbReference type="EMBL" id="GLQ31767.1"/>
    </source>
</evidence>
<gene>
    <name evidence="4" type="ORF">GCM10007876_22460</name>
</gene>
<reference evidence="4" key="2">
    <citation type="submission" date="2023-01" db="EMBL/GenBank/DDBJ databases">
        <title>Draft genome sequence of Litoribrevibacter albus strain NBRC 110071.</title>
        <authorList>
            <person name="Sun Q."/>
            <person name="Mori K."/>
        </authorList>
    </citation>
    <scope>NUCLEOTIDE SEQUENCE</scope>
    <source>
        <strain evidence="4">NBRC 110071</strain>
    </source>
</reference>
<comment type="subcellular location">
    <subcellularLocation>
        <location evidence="1">Cytoplasm</location>
        <location evidence="1">Nucleoid</location>
    </subcellularLocation>
</comment>
<proteinExistence type="inferred from homology"/>
<dbReference type="InterPro" id="IPR007358">
    <property type="entry name" value="Nucleoid_associated_NdpA"/>
</dbReference>
<dbReference type="RefSeq" id="WP_284381480.1">
    <property type="nucleotide sequence ID" value="NZ_BSNM01000014.1"/>
</dbReference>
<evidence type="ECO:0000256" key="1">
    <source>
        <dbReference type="ARBA" id="ARBA00004453"/>
    </source>
</evidence>
<reference evidence="4" key="1">
    <citation type="journal article" date="2014" name="Int. J. Syst. Evol. Microbiol.">
        <title>Complete genome sequence of Corynebacterium casei LMG S-19264T (=DSM 44701T), isolated from a smear-ripened cheese.</title>
        <authorList>
            <consortium name="US DOE Joint Genome Institute (JGI-PGF)"/>
            <person name="Walter F."/>
            <person name="Albersmeier A."/>
            <person name="Kalinowski J."/>
            <person name="Ruckert C."/>
        </authorList>
    </citation>
    <scope>NUCLEOTIDE SEQUENCE</scope>
    <source>
        <strain evidence="4">NBRC 110071</strain>
    </source>
</reference>
<comment type="caution">
    <text evidence="4">The sequence shown here is derived from an EMBL/GenBank/DDBJ whole genome shotgun (WGS) entry which is preliminary data.</text>
</comment>